<proteinExistence type="predicted"/>
<dbReference type="GO" id="GO:0003677">
    <property type="term" value="F:DNA binding"/>
    <property type="evidence" value="ECO:0007669"/>
    <property type="project" value="UniProtKB-KW"/>
</dbReference>
<dbReference type="PROSITE" id="PS51755">
    <property type="entry name" value="OMPR_PHOB"/>
    <property type="match status" value="1"/>
</dbReference>
<dbReference type="Gene3D" id="1.10.10.10">
    <property type="entry name" value="Winged helix-like DNA-binding domain superfamily/Winged helix DNA-binding domain"/>
    <property type="match status" value="1"/>
</dbReference>
<dbReference type="EMBL" id="AMCI01005410">
    <property type="protein sequence ID" value="EJW96191.1"/>
    <property type="molecule type" value="Genomic_DNA"/>
</dbReference>
<organism evidence="3">
    <name type="scientific">gut metagenome</name>
    <dbReference type="NCBI Taxonomy" id="749906"/>
    <lineage>
        <taxon>unclassified sequences</taxon>
        <taxon>metagenomes</taxon>
        <taxon>organismal metagenomes</taxon>
    </lineage>
</organism>
<dbReference type="InterPro" id="IPR016032">
    <property type="entry name" value="Sig_transdc_resp-reg_C-effctor"/>
</dbReference>
<dbReference type="InterPro" id="IPR036388">
    <property type="entry name" value="WH-like_DNA-bd_sf"/>
</dbReference>
<reference evidence="3" key="1">
    <citation type="journal article" date="2012" name="PLoS ONE">
        <title>Gene sets for utilization of primary and secondary nutrition supplies in the distal gut of endangered iberian lynx.</title>
        <authorList>
            <person name="Alcaide M."/>
            <person name="Messina E."/>
            <person name="Richter M."/>
            <person name="Bargiela R."/>
            <person name="Peplies J."/>
            <person name="Huws S.A."/>
            <person name="Newbold C.J."/>
            <person name="Golyshin P.N."/>
            <person name="Simon M.A."/>
            <person name="Lopez G."/>
            <person name="Yakimov M.M."/>
            <person name="Ferrer M."/>
        </authorList>
    </citation>
    <scope>NUCLEOTIDE SEQUENCE</scope>
</reference>
<feature type="domain" description="OmpR/PhoB-type" evidence="2">
    <location>
        <begin position="1"/>
        <end position="68"/>
    </location>
</feature>
<evidence type="ECO:0000313" key="3">
    <source>
        <dbReference type="EMBL" id="EJW96191.1"/>
    </source>
</evidence>
<dbReference type="AlphaFoldDB" id="J9FMP2"/>
<comment type="caution">
    <text evidence="3">The sequence shown here is derived from an EMBL/GenBank/DDBJ whole genome shotgun (WGS) entry which is preliminary data.</text>
</comment>
<dbReference type="GO" id="GO:0006355">
    <property type="term" value="P:regulation of DNA-templated transcription"/>
    <property type="evidence" value="ECO:0007669"/>
    <property type="project" value="InterPro"/>
</dbReference>
<dbReference type="CDD" id="cd00383">
    <property type="entry name" value="trans_reg_C"/>
    <property type="match status" value="1"/>
</dbReference>
<evidence type="ECO:0000256" key="1">
    <source>
        <dbReference type="ARBA" id="ARBA00023125"/>
    </source>
</evidence>
<accession>J9FMP2</accession>
<keyword evidence="1" id="KW-0238">DNA-binding</keyword>
<dbReference type="Pfam" id="PF00486">
    <property type="entry name" value="Trans_reg_C"/>
    <property type="match status" value="1"/>
</dbReference>
<sequence>MKELRLLTYLMEHHGALLSRSQLLKDVWDRDFDTNTNVVDVYIRYLREKVDTGFPTKLIHTVVGWAMC</sequence>
<gene>
    <name evidence="3" type="ORF">EVA_15705</name>
</gene>
<dbReference type="SMART" id="SM00862">
    <property type="entry name" value="Trans_reg_C"/>
    <property type="match status" value="1"/>
</dbReference>
<evidence type="ECO:0000259" key="2">
    <source>
        <dbReference type="PROSITE" id="PS51755"/>
    </source>
</evidence>
<protein>
    <submittedName>
        <fullName evidence="3">Two-component system response regulator</fullName>
    </submittedName>
</protein>
<dbReference type="InterPro" id="IPR001867">
    <property type="entry name" value="OmpR/PhoB-type_DNA-bd"/>
</dbReference>
<name>J9FMP2_9ZZZZ</name>
<dbReference type="SUPFAM" id="SSF46894">
    <property type="entry name" value="C-terminal effector domain of the bipartite response regulators"/>
    <property type="match status" value="1"/>
</dbReference>
<dbReference type="GO" id="GO:0000160">
    <property type="term" value="P:phosphorelay signal transduction system"/>
    <property type="evidence" value="ECO:0007669"/>
    <property type="project" value="InterPro"/>
</dbReference>